<protein>
    <submittedName>
        <fullName evidence="1">Uncharacterized protein</fullName>
    </submittedName>
</protein>
<sequence>MLDHEALAAHYLKILEEQLELRDISYNKMSAEIQLTDVEDEGLQPVFGLRVSTDDSSAGDEEGWLTAAIALAVDIRVDRGIVSSEVVGTYRFPASFINDVNPIGLVAFANDQAIATLLPYLRETVQTLASRVLRAQLIMPHFAKGELIFPLPPEDEMEKMGYIQSEGGYINPLKQAE</sequence>
<organism evidence="1 2">
    <name type="scientific">Corynebacterium stationis</name>
    <dbReference type="NCBI Taxonomy" id="1705"/>
    <lineage>
        <taxon>Bacteria</taxon>
        <taxon>Bacillati</taxon>
        <taxon>Actinomycetota</taxon>
        <taxon>Actinomycetes</taxon>
        <taxon>Mycobacteriales</taxon>
        <taxon>Corynebacteriaceae</taxon>
        <taxon>Corynebacterium</taxon>
    </lineage>
</organism>
<evidence type="ECO:0000313" key="2">
    <source>
        <dbReference type="Proteomes" id="UP000076947"/>
    </source>
</evidence>
<comment type="caution">
    <text evidence="1">The sequence shown here is derived from an EMBL/GenBank/DDBJ whole genome shotgun (WGS) entry which is preliminary data.</text>
</comment>
<dbReference type="AlphaFoldDB" id="A0A177IS34"/>
<reference evidence="2" key="1">
    <citation type="submission" date="2016-02" db="EMBL/GenBank/DDBJ databases">
        <authorList>
            <person name="Kaur G."/>
            <person name="Nair G.R."/>
            <person name="Mayilraj S."/>
        </authorList>
    </citation>
    <scope>NUCLEOTIDE SEQUENCE [LARGE SCALE GENOMIC DNA]</scope>
    <source>
        <strain evidence="2">GA-15</strain>
    </source>
</reference>
<dbReference type="Proteomes" id="UP000076947">
    <property type="component" value="Unassembled WGS sequence"/>
</dbReference>
<dbReference type="OrthoDB" id="9901039at2"/>
<name>A0A177IS34_9CORY</name>
<proteinExistence type="predicted"/>
<gene>
    <name evidence="1" type="ORF">AYJ05_12060</name>
</gene>
<dbReference type="EMBL" id="LSTQ01000007">
    <property type="protein sequence ID" value="OAH30785.1"/>
    <property type="molecule type" value="Genomic_DNA"/>
</dbReference>
<keyword evidence="2" id="KW-1185">Reference proteome</keyword>
<evidence type="ECO:0000313" key="1">
    <source>
        <dbReference type="EMBL" id="OAH30785.1"/>
    </source>
</evidence>
<dbReference type="RefSeq" id="WP_066838264.1">
    <property type="nucleotide sequence ID" value="NZ_CAPYLV010000165.1"/>
</dbReference>
<accession>A0A177IS34</accession>